<dbReference type="PANTHER" id="PTHR33546:SF1">
    <property type="entry name" value="LARGE, MULTIFUNCTIONAL SECRETED PROTEIN"/>
    <property type="match status" value="1"/>
</dbReference>
<dbReference type="Pfam" id="PF23500">
    <property type="entry name" value="DUF7133"/>
    <property type="match status" value="2"/>
</dbReference>
<dbReference type="Gene3D" id="1.25.10.10">
    <property type="entry name" value="Leucine-rich Repeat Variant"/>
    <property type="match status" value="2"/>
</dbReference>
<dbReference type="InterPro" id="IPR036909">
    <property type="entry name" value="Cyt_c-like_dom_sf"/>
</dbReference>
<dbReference type="GO" id="GO:0009055">
    <property type="term" value="F:electron transfer activity"/>
    <property type="evidence" value="ECO:0007669"/>
    <property type="project" value="InterPro"/>
</dbReference>
<dbReference type="InterPro" id="IPR013428">
    <property type="entry name" value="Membrane-bound_put_N"/>
</dbReference>
<keyword evidence="1 4" id="KW-0349">Heme</keyword>
<keyword evidence="2 4" id="KW-0479">Metal-binding</keyword>
<dbReference type="InterPro" id="IPR016024">
    <property type="entry name" value="ARM-type_fold"/>
</dbReference>
<dbReference type="GO" id="GO:0046872">
    <property type="term" value="F:metal ion binding"/>
    <property type="evidence" value="ECO:0007669"/>
    <property type="project" value="UniProtKB-KW"/>
</dbReference>
<dbReference type="InterPro" id="IPR055557">
    <property type="entry name" value="DUF7133"/>
</dbReference>
<feature type="domain" description="Cytochrome c" evidence="6">
    <location>
        <begin position="869"/>
        <end position="1002"/>
    </location>
</feature>
<evidence type="ECO:0000256" key="4">
    <source>
        <dbReference type="PROSITE-ProRule" id="PRU00433"/>
    </source>
</evidence>
<dbReference type="InterPro" id="IPR013427">
    <property type="entry name" value="Haem-bd_dom_put"/>
</dbReference>
<dbReference type="SUPFAM" id="SSF50952">
    <property type="entry name" value="Soluble quinoprotein glucose dehydrogenase"/>
    <property type="match status" value="1"/>
</dbReference>
<dbReference type="KEGG" id="smam:Mal15_25900"/>
<dbReference type="Gene3D" id="2.120.10.30">
    <property type="entry name" value="TolB, C-terminal domain"/>
    <property type="match status" value="1"/>
</dbReference>
<dbReference type="AlphaFoldDB" id="A0A5B9MBZ9"/>
<dbReference type="SUPFAM" id="SSF48371">
    <property type="entry name" value="ARM repeat"/>
    <property type="match status" value="2"/>
</dbReference>
<dbReference type="Gene3D" id="1.10.760.10">
    <property type="entry name" value="Cytochrome c-like domain"/>
    <property type="match status" value="1"/>
</dbReference>
<proteinExistence type="predicted"/>
<sequence precursor="true">MMKTMNRTGNLLPCVGLLLAGLALGHTASGQDATGIKIANLKGADLDLINNHDPESQRENFDLLPGYQVNLFAADPMFANPVHMHWDSKGRLWVACSWAYPQLKPGEVANDKIIILEDTDDDGVADKSTVFADGLYLPTGIELANGGCYVAQSPDVFFLKDTDGDDVADVKELVLTGFGIEDSHHSISAWRRGPGGWIYFQEGIFLHSQVETQYGVVRNFNGGVYQFNPRTLELQLFCRGTGGNPWGHVFDRWGQSFMVNNPRIMHLSPATGNSGEAVRVKPLISTEKQCGGDLATGSHIGEDIRGQLLTGRFKSRTVVRYELIEDGAGFSAKVLAPLISSRHPNFRPVDVKIGPDGAVYVADWYNSIINHAQHDFRDPRRDHDHGRIWRITHTQRPLAKKPTLVGISVDALIDHLKSPEAWTRHQARKELSERDPDLVLAALESWVESLDPDTPDHDHHLVEAMWACQNVERVSENILIRVLAASDGHARSAGARVIRYWHDQLSDPVGMITRAAADPFPRTRMEAVLSAGFIPRAESFVAALNSLDHPGDPVLDLALPQTMNALERYWRPAMDAGTLQFAKPSHREFAEQNAGIGLQRRLAVFLKASSPTEQDITAIAAQLREAATEDDVLTIVAAISTDGGLKSEAATIAMLETLQQIADPDAPRSLKRAFRGFEKLLSHENESIAVLAAETLGAWGVAGRNQIAALQGDSHSAAVKLALAVALAKTSSKRYEATLSDLSQTADLPTRYAAVAGLAQANLARGVAAAAELLTEDPQGVDPVPLVKTLLQYQTGGELLGNALRNTRRQGGEIHPAVIESVSRFHRDTGLLSDRLAELFRRSATTGSLSAQLLAEDLETLTADVESLGDPARGELVYRRESVSCTRCHAIGSAGPVIGPNLVAVGTAAKTNYLVQSILEPNAAIAEHYETRTFLLDSGQVQTGIVTFRNENEVVVRDSAELGKEVRLDADEIEAEVPAKSLMPSGLADQLQNRGEFLDLVKFLSVLGEPGVYANDESPVIRKWRVISASGAFVPPPDDANWLPAYSKVSGELPADELPPGGAVFARGFVNVLIAGTAGLEINSIDGLTLWLDGESIDDLTAPIQLAKGRHSFTFGLDPDRLNHGLRVELKAMDPAIRIQPEGGM</sequence>
<dbReference type="NCBIfam" id="TIGR02604">
    <property type="entry name" value="Piru_Ver_Nterm"/>
    <property type="match status" value="1"/>
</dbReference>
<name>A0A5B9MBZ9_9BACT</name>
<evidence type="ECO:0000313" key="8">
    <source>
        <dbReference type="Proteomes" id="UP000321353"/>
    </source>
</evidence>
<protein>
    <recommendedName>
        <fullName evidence="6">Cytochrome c domain-containing protein</fullName>
    </recommendedName>
</protein>
<organism evidence="7 8">
    <name type="scientific">Stieleria maiorica</name>
    <dbReference type="NCBI Taxonomy" id="2795974"/>
    <lineage>
        <taxon>Bacteria</taxon>
        <taxon>Pseudomonadati</taxon>
        <taxon>Planctomycetota</taxon>
        <taxon>Planctomycetia</taxon>
        <taxon>Pirellulales</taxon>
        <taxon>Pirellulaceae</taxon>
        <taxon>Stieleria</taxon>
    </lineage>
</organism>
<dbReference type="InterPro" id="IPR011989">
    <property type="entry name" value="ARM-like"/>
</dbReference>
<feature type="chain" id="PRO_5022854776" description="Cytochrome c domain-containing protein" evidence="5">
    <location>
        <begin position="26"/>
        <end position="1145"/>
    </location>
</feature>
<dbReference type="PANTHER" id="PTHR33546">
    <property type="entry name" value="LARGE, MULTIFUNCTIONAL SECRETED PROTEIN-RELATED"/>
    <property type="match status" value="1"/>
</dbReference>
<dbReference type="InterPro" id="IPR011042">
    <property type="entry name" value="6-blade_b-propeller_TolB-like"/>
</dbReference>
<dbReference type="NCBIfam" id="TIGR02603">
    <property type="entry name" value="CxxCH_TIGR02603"/>
    <property type="match status" value="1"/>
</dbReference>
<keyword evidence="8" id="KW-1185">Reference proteome</keyword>
<gene>
    <name evidence="7" type="ORF">Mal15_25900</name>
</gene>
<evidence type="ECO:0000259" key="6">
    <source>
        <dbReference type="PROSITE" id="PS51007"/>
    </source>
</evidence>
<dbReference type="InterPro" id="IPR009056">
    <property type="entry name" value="Cyt_c-like_dom"/>
</dbReference>
<evidence type="ECO:0000256" key="2">
    <source>
        <dbReference type="ARBA" id="ARBA00022723"/>
    </source>
</evidence>
<reference evidence="7 8" key="1">
    <citation type="submission" date="2019-02" db="EMBL/GenBank/DDBJ databases">
        <title>Planctomycetal bacteria perform biofilm scaping via a novel small molecule.</title>
        <authorList>
            <person name="Jeske O."/>
            <person name="Boedeker C."/>
            <person name="Wiegand S."/>
            <person name="Breitling P."/>
            <person name="Kallscheuer N."/>
            <person name="Jogler M."/>
            <person name="Rohde M."/>
            <person name="Petersen J."/>
            <person name="Medema M.H."/>
            <person name="Surup F."/>
            <person name="Jogler C."/>
        </authorList>
    </citation>
    <scope>NUCLEOTIDE SEQUENCE [LARGE SCALE GENOMIC DNA]</scope>
    <source>
        <strain evidence="7 8">Mal15</strain>
    </source>
</reference>
<keyword evidence="3 4" id="KW-0408">Iron</keyword>
<keyword evidence="5" id="KW-0732">Signal</keyword>
<evidence type="ECO:0000256" key="5">
    <source>
        <dbReference type="SAM" id="SignalP"/>
    </source>
</evidence>
<evidence type="ECO:0000256" key="3">
    <source>
        <dbReference type="ARBA" id="ARBA00023004"/>
    </source>
</evidence>
<feature type="signal peptide" evidence="5">
    <location>
        <begin position="1"/>
        <end position="25"/>
    </location>
</feature>
<evidence type="ECO:0000313" key="7">
    <source>
        <dbReference type="EMBL" id="QEF98538.1"/>
    </source>
</evidence>
<dbReference type="EMBL" id="CP036264">
    <property type="protein sequence ID" value="QEF98538.1"/>
    <property type="molecule type" value="Genomic_DNA"/>
</dbReference>
<dbReference type="InterPro" id="IPR011041">
    <property type="entry name" value="Quinoprot_gluc/sorb_DH_b-prop"/>
</dbReference>
<dbReference type="Proteomes" id="UP000321353">
    <property type="component" value="Chromosome"/>
</dbReference>
<dbReference type="SUPFAM" id="SSF46626">
    <property type="entry name" value="Cytochrome c"/>
    <property type="match status" value="1"/>
</dbReference>
<dbReference type="PROSITE" id="PS51007">
    <property type="entry name" value="CYTC"/>
    <property type="match status" value="1"/>
</dbReference>
<evidence type="ECO:0000256" key="1">
    <source>
        <dbReference type="ARBA" id="ARBA00022617"/>
    </source>
</evidence>
<dbReference type="GO" id="GO:0020037">
    <property type="term" value="F:heme binding"/>
    <property type="evidence" value="ECO:0007669"/>
    <property type="project" value="InterPro"/>
</dbReference>
<accession>A0A5B9MBZ9</accession>